<proteinExistence type="predicted"/>
<comment type="caution">
    <text evidence="1">The sequence shown here is derived from an EMBL/GenBank/DDBJ whole genome shotgun (WGS) entry which is preliminary data.</text>
</comment>
<protein>
    <submittedName>
        <fullName evidence="1">Uncharacterized protein</fullName>
    </submittedName>
</protein>
<keyword evidence="2" id="KW-1185">Reference proteome</keyword>
<dbReference type="Proteomes" id="UP001311232">
    <property type="component" value="Unassembled WGS sequence"/>
</dbReference>
<gene>
    <name evidence="1" type="ORF">CRENBAI_012866</name>
</gene>
<evidence type="ECO:0000313" key="1">
    <source>
        <dbReference type="EMBL" id="KAK5606930.1"/>
    </source>
</evidence>
<sequence>MWQTYKFFRKMWAPSFTPMHPPDSSLVLFRLLLRHQAGLCGTTSLILQVFAQHRSLSKGPTAHKQALTGRFYSITTGKLKSSDSSQNTVGYKPATAISVTIGQRFVLFFVNKKP</sequence>
<reference evidence="1 2" key="1">
    <citation type="submission" date="2021-06" db="EMBL/GenBank/DDBJ databases">
        <authorList>
            <person name="Palmer J.M."/>
        </authorList>
    </citation>
    <scope>NUCLEOTIDE SEQUENCE [LARGE SCALE GENOMIC DNA]</scope>
    <source>
        <strain evidence="1 2">MEX-2019</strain>
        <tissue evidence="1">Muscle</tissue>
    </source>
</reference>
<accession>A0AAV9RDE8</accession>
<evidence type="ECO:0000313" key="2">
    <source>
        <dbReference type="Proteomes" id="UP001311232"/>
    </source>
</evidence>
<dbReference type="EMBL" id="JAHHUM010002042">
    <property type="protein sequence ID" value="KAK5606930.1"/>
    <property type="molecule type" value="Genomic_DNA"/>
</dbReference>
<dbReference type="AlphaFoldDB" id="A0AAV9RDE8"/>
<name>A0AAV9RDE8_9TELE</name>
<organism evidence="1 2">
    <name type="scientific">Crenichthys baileyi</name>
    <name type="common">White River springfish</name>
    <dbReference type="NCBI Taxonomy" id="28760"/>
    <lineage>
        <taxon>Eukaryota</taxon>
        <taxon>Metazoa</taxon>
        <taxon>Chordata</taxon>
        <taxon>Craniata</taxon>
        <taxon>Vertebrata</taxon>
        <taxon>Euteleostomi</taxon>
        <taxon>Actinopterygii</taxon>
        <taxon>Neopterygii</taxon>
        <taxon>Teleostei</taxon>
        <taxon>Neoteleostei</taxon>
        <taxon>Acanthomorphata</taxon>
        <taxon>Ovalentaria</taxon>
        <taxon>Atherinomorphae</taxon>
        <taxon>Cyprinodontiformes</taxon>
        <taxon>Goodeidae</taxon>
        <taxon>Crenichthys</taxon>
    </lineage>
</organism>